<accession>A0A024SEC0</accession>
<protein>
    <submittedName>
        <fullName evidence="1">Uncharacterized protein</fullName>
    </submittedName>
</protein>
<dbReference type="KEGG" id="trr:M419DRAFT_128687"/>
<dbReference type="HOGENOM" id="CLU_2741869_0_0_1"/>
<organism evidence="1 2">
    <name type="scientific">Hypocrea jecorina (strain ATCC 56765 / BCRC 32924 / NRRL 11460 / Rut C-30)</name>
    <name type="common">Trichoderma reesei</name>
    <dbReference type="NCBI Taxonomy" id="1344414"/>
    <lineage>
        <taxon>Eukaryota</taxon>
        <taxon>Fungi</taxon>
        <taxon>Dikarya</taxon>
        <taxon>Ascomycota</taxon>
        <taxon>Pezizomycotina</taxon>
        <taxon>Sordariomycetes</taxon>
        <taxon>Hypocreomycetidae</taxon>
        <taxon>Hypocreales</taxon>
        <taxon>Hypocreaceae</taxon>
        <taxon>Trichoderma</taxon>
    </lineage>
</organism>
<dbReference type="EMBL" id="KI911143">
    <property type="protein sequence ID" value="ETS03393.1"/>
    <property type="molecule type" value="Genomic_DNA"/>
</dbReference>
<reference evidence="2" key="1">
    <citation type="journal article" date="2013" name="Ind. Biotechnol.">
        <title>Comparative genomics analysis of Trichoderma reesei strains.</title>
        <authorList>
            <person name="Koike H."/>
            <person name="Aerts A."/>
            <person name="LaButti K."/>
            <person name="Grigoriev I.V."/>
            <person name="Baker S.E."/>
        </authorList>
    </citation>
    <scope>NUCLEOTIDE SEQUENCE [LARGE SCALE GENOMIC DNA]</scope>
    <source>
        <strain evidence="2">ATCC 56765 / BCRC 32924 / NRRL 11460 / Rut C-30</strain>
    </source>
</reference>
<dbReference type="AlphaFoldDB" id="A0A024SEC0"/>
<evidence type="ECO:0000313" key="1">
    <source>
        <dbReference type="EMBL" id="ETS03393.1"/>
    </source>
</evidence>
<sequence length="71" mass="8334">MELLLLLRRRRREHTVRERKHGSEPLRAAQKATIVHIFVTKRLEPWQREDLAWHGASKGEASLQVKRGLSV</sequence>
<name>A0A024SEC0_HYPJR</name>
<proteinExistence type="predicted"/>
<dbReference type="Proteomes" id="UP000024376">
    <property type="component" value="Unassembled WGS sequence"/>
</dbReference>
<evidence type="ECO:0000313" key="2">
    <source>
        <dbReference type="Proteomes" id="UP000024376"/>
    </source>
</evidence>
<gene>
    <name evidence="1" type="ORF">M419DRAFT_128687</name>
</gene>